<dbReference type="Gene3D" id="3.30.160.60">
    <property type="entry name" value="Classic Zinc Finger"/>
    <property type="match status" value="1"/>
</dbReference>
<dbReference type="OMA" id="SIEREGP"/>
<dbReference type="SMART" id="SM00184">
    <property type="entry name" value="RING"/>
    <property type="match status" value="1"/>
</dbReference>
<dbReference type="AlphaFoldDB" id="A0A8C4X061"/>
<keyword evidence="4" id="KW-0862">Zinc</keyword>
<keyword evidence="11" id="KW-1185">Reference proteome</keyword>
<feature type="domain" description="RING-type" evidence="7">
    <location>
        <begin position="19"/>
        <end position="62"/>
    </location>
</feature>
<evidence type="ECO:0000259" key="7">
    <source>
        <dbReference type="PROSITE" id="PS50089"/>
    </source>
</evidence>
<dbReference type="PRINTS" id="PR01407">
    <property type="entry name" value="BUTYPHLNCDUF"/>
</dbReference>
<dbReference type="Gene3D" id="3.30.40.10">
    <property type="entry name" value="Zinc/RING finger domain, C3HC4 (zinc finger)"/>
    <property type="match status" value="1"/>
</dbReference>
<dbReference type="PROSITE" id="PS50089">
    <property type="entry name" value="ZF_RING_2"/>
    <property type="match status" value="1"/>
</dbReference>
<dbReference type="Pfam" id="PF00643">
    <property type="entry name" value="zf-B_box"/>
    <property type="match status" value="1"/>
</dbReference>
<protein>
    <submittedName>
        <fullName evidence="10">Uncharacterized protein</fullName>
    </submittedName>
</protein>
<dbReference type="Pfam" id="PF13445">
    <property type="entry name" value="zf-RING_UBOX"/>
    <property type="match status" value="1"/>
</dbReference>
<proteinExistence type="predicted"/>
<keyword evidence="2" id="KW-0479">Metal-binding</keyword>
<dbReference type="SUPFAM" id="SSF57850">
    <property type="entry name" value="RING/U-box"/>
    <property type="match status" value="1"/>
</dbReference>
<name>A0A8C4X061_EPTBU</name>
<dbReference type="InterPro" id="IPR006574">
    <property type="entry name" value="PRY"/>
</dbReference>
<dbReference type="GeneTree" id="ENSGT01030000234583"/>
<evidence type="ECO:0000256" key="3">
    <source>
        <dbReference type="ARBA" id="ARBA00022771"/>
    </source>
</evidence>
<dbReference type="GO" id="GO:0008270">
    <property type="term" value="F:zinc ion binding"/>
    <property type="evidence" value="ECO:0007669"/>
    <property type="project" value="UniProtKB-KW"/>
</dbReference>
<evidence type="ECO:0000313" key="10">
    <source>
        <dbReference type="Ensembl" id="ENSEBUP00000023729.1"/>
    </source>
</evidence>
<dbReference type="InterPro" id="IPR017907">
    <property type="entry name" value="Znf_RING_CS"/>
</dbReference>
<dbReference type="SUPFAM" id="SSF57845">
    <property type="entry name" value="B-box zinc-binding domain"/>
    <property type="match status" value="1"/>
</dbReference>
<organism evidence="10 11">
    <name type="scientific">Eptatretus burgeri</name>
    <name type="common">Inshore hagfish</name>
    <dbReference type="NCBI Taxonomy" id="7764"/>
    <lineage>
        <taxon>Eukaryota</taxon>
        <taxon>Metazoa</taxon>
        <taxon>Chordata</taxon>
        <taxon>Craniata</taxon>
        <taxon>Vertebrata</taxon>
        <taxon>Cyclostomata</taxon>
        <taxon>Myxini</taxon>
        <taxon>Myxiniformes</taxon>
        <taxon>Myxinidae</taxon>
        <taxon>Eptatretinae</taxon>
        <taxon>Eptatretus</taxon>
    </lineage>
</organism>
<dbReference type="Gene3D" id="2.60.120.920">
    <property type="match status" value="1"/>
</dbReference>
<keyword evidence="3 6" id="KW-0863">Zinc-finger</keyword>
<dbReference type="PROSITE" id="PS50119">
    <property type="entry name" value="ZF_BBOX"/>
    <property type="match status" value="1"/>
</dbReference>
<dbReference type="PANTHER" id="PTHR25465">
    <property type="entry name" value="B-BOX DOMAIN CONTAINING"/>
    <property type="match status" value="1"/>
</dbReference>
<dbReference type="Pfam" id="PF13765">
    <property type="entry name" value="PRY"/>
    <property type="match status" value="1"/>
</dbReference>
<dbReference type="InterPro" id="IPR027370">
    <property type="entry name" value="Znf-RING_euk"/>
</dbReference>
<dbReference type="InterPro" id="IPR013083">
    <property type="entry name" value="Znf_RING/FYVE/PHD"/>
</dbReference>
<dbReference type="InterPro" id="IPR051051">
    <property type="entry name" value="E3_ubiq-ligase_TRIM/RNF"/>
</dbReference>
<feature type="domain" description="B30.2/SPRY" evidence="9">
    <location>
        <begin position="205"/>
        <end position="399"/>
    </location>
</feature>
<dbReference type="InterPro" id="IPR003879">
    <property type="entry name" value="Butyrophylin_SPRY"/>
</dbReference>
<dbReference type="InterPro" id="IPR013320">
    <property type="entry name" value="ConA-like_dom_sf"/>
</dbReference>
<evidence type="ECO:0000259" key="8">
    <source>
        <dbReference type="PROSITE" id="PS50119"/>
    </source>
</evidence>
<dbReference type="Pfam" id="PF00622">
    <property type="entry name" value="SPRY"/>
    <property type="match status" value="1"/>
</dbReference>
<keyword evidence="5" id="KW-0391">Immunity</keyword>
<dbReference type="SMART" id="SM00336">
    <property type="entry name" value="BBOX"/>
    <property type="match status" value="1"/>
</dbReference>
<dbReference type="PROSITE" id="PS00518">
    <property type="entry name" value="ZF_RING_1"/>
    <property type="match status" value="1"/>
</dbReference>
<dbReference type="SUPFAM" id="SSF49899">
    <property type="entry name" value="Concanavalin A-like lectins/glucanases"/>
    <property type="match status" value="1"/>
</dbReference>
<dbReference type="InterPro" id="IPR003877">
    <property type="entry name" value="SPRY_dom"/>
</dbReference>
<keyword evidence="1" id="KW-0399">Innate immunity</keyword>
<reference evidence="10" key="1">
    <citation type="submission" date="2025-08" db="UniProtKB">
        <authorList>
            <consortium name="Ensembl"/>
        </authorList>
    </citation>
    <scope>IDENTIFICATION</scope>
</reference>
<evidence type="ECO:0000256" key="4">
    <source>
        <dbReference type="ARBA" id="ARBA00022833"/>
    </source>
</evidence>
<evidence type="ECO:0000256" key="2">
    <source>
        <dbReference type="ARBA" id="ARBA00022723"/>
    </source>
</evidence>
<evidence type="ECO:0000256" key="6">
    <source>
        <dbReference type="PROSITE-ProRule" id="PRU00024"/>
    </source>
</evidence>
<dbReference type="Ensembl" id="ENSEBUT00000024305.1">
    <property type="protein sequence ID" value="ENSEBUP00000023729.1"/>
    <property type="gene ID" value="ENSEBUG00000014620.1"/>
</dbReference>
<reference evidence="10" key="2">
    <citation type="submission" date="2025-09" db="UniProtKB">
        <authorList>
            <consortium name="Ensembl"/>
        </authorList>
    </citation>
    <scope>IDENTIFICATION</scope>
</reference>
<feature type="domain" description="B box-type" evidence="8">
    <location>
        <begin position="136"/>
        <end position="176"/>
    </location>
</feature>
<dbReference type="InterPro" id="IPR000315">
    <property type="entry name" value="Znf_B-box"/>
</dbReference>
<dbReference type="InterPro" id="IPR001870">
    <property type="entry name" value="B30.2/SPRY"/>
</dbReference>
<dbReference type="SMART" id="SM00449">
    <property type="entry name" value="SPRY"/>
    <property type="match status" value="1"/>
</dbReference>
<accession>A0A8C4X061</accession>
<evidence type="ECO:0000256" key="5">
    <source>
        <dbReference type="ARBA" id="ARBA00022859"/>
    </source>
</evidence>
<dbReference type="GO" id="GO:0005737">
    <property type="term" value="C:cytoplasm"/>
    <property type="evidence" value="ECO:0007669"/>
    <property type="project" value="UniProtKB-ARBA"/>
</dbReference>
<evidence type="ECO:0000256" key="1">
    <source>
        <dbReference type="ARBA" id="ARBA00022588"/>
    </source>
</evidence>
<dbReference type="Proteomes" id="UP000694388">
    <property type="component" value="Unplaced"/>
</dbReference>
<dbReference type="PANTHER" id="PTHR25465:SF31">
    <property type="entry name" value="RING-TYPE DOMAIN-CONTAINING PROTEIN"/>
    <property type="match status" value="1"/>
</dbReference>
<evidence type="ECO:0000259" key="9">
    <source>
        <dbReference type="PROSITE" id="PS50188"/>
    </source>
</evidence>
<dbReference type="GO" id="GO:0045087">
    <property type="term" value="P:innate immune response"/>
    <property type="evidence" value="ECO:0007669"/>
    <property type="project" value="UniProtKB-KW"/>
</dbReference>
<sequence>MGISHSEAESLVSTDELTCTICLELLTEPVTLPCGHSFCNLCVEKCWKSWEEVGECFCPNCREGFPQKPKLKKNVMLAGLVAQVQVQVKMKQEEVESRIDVNDTKLCLPCEILCCEKHVKPHEQKGHKLVEPGKDVGELRCPDHKRSIQLHCIDDGKLMCPMCMDGQHQNHKVVAVEIAHTELKTPEDPLEPLDLSDPVGIFKKSIFFFLWGMWTRFSASADFRTPSLDRNSGHPRIVISEDLKTATLSQTTNLCPEYPDRFDSHPQVLSSESFSSDHHFWEVNVGSCRQCRIGVALNSMGRKGKESRLGENPESWCVEKNKNGYLAWHNNQRTSLQGNPNRLGFFLNCEEGELRCFGDLRVLHVFKGNFKEAVKPALGIDDFKAVNYEIKFFFFVGALNIFLRPQRKDLCG</sequence>
<evidence type="ECO:0000313" key="11">
    <source>
        <dbReference type="Proteomes" id="UP000694388"/>
    </source>
</evidence>
<dbReference type="PROSITE" id="PS50188">
    <property type="entry name" value="B302_SPRY"/>
    <property type="match status" value="1"/>
</dbReference>
<dbReference type="InterPro" id="IPR001841">
    <property type="entry name" value="Znf_RING"/>
</dbReference>
<dbReference type="SMART" id="SM00589">
    <property type="entry name" value="PRY"/>
    <property type="match status" value="1"/>
</dbReference>
<dbReference type="InterPro" id="IPR043136">
    <property type="entry name" value="B30.2/SPRY_sf"/>
</dbReference>